<organism evidence="5">
    <name type="scientific">Eucalyptus grandis</name>
    <name type="common">Flooded gum</name>
    <dbReference type="NCBI Taxonomy" id="71139"/>
    <lineage>
        <taxon>Eukaryota</taxon>
        <taxon>Viridiplantae</taxon>
        <taxon>Streptophyta</taxon>
        <taxon>Embryophyta</taxon>
        <taxon>Tracheophyta</taxon>
        <taxon>Spermatophyta</taxon>
        <taxon>Magnoliopsida</taxon>
        <taxon>eudicotyledons</taxon>
        <taxon>Gunneridae</taxon>
        <taxon>Pentapetalae</taxon>
        <taxon>rosids</taxon>
        <taxon>malvids</taxon>
        <taxon>Myrtales</taxon>
        <taxon>Myrtaceae</taxon>
        <taxon>Myrtoideae</taxon>
        <taxon>Eucalypteae</taxon>
        <taxon>Eucalyptus</taxon>
    </lineage>
</organism>
<feature type="region of interest" description="Disordered" evidence="4">
    <location>
        <begin position="78"/>
        <end position="97"/>
    </location>
</feature>
<proteinExistence type="inferred from homology"/>
<feature type="compositionally biased region" description="Basic and acidic residues" evidence="4">
    <location>
        <begin position="23"/>
        <end position="33"/>
    </location>
</feature>
<feature type="compositionally biased region" description="Gly residues" evidence="4">
    <location>
        <begin position="35"/>
        <end position="46"/>
    </location>
</feature>
<dbReference type="PANTHER" id="PTHR33669:SF26">
    <property type="entry name" value="PROTEIN NIM1-INTERACTING 3"/>
    <property type="match status" value="1"/>
</dbReference>
<dbReference type="OMA" id="QREDFME"/>
<evidence type="ECO:0000256" key="3">
    <source>
        <dbReference type="ARBA" id="ARBA00023242"/>
    </source>
</evidence>
<feature type="compositionally biased region" description="Basic and acidic residues" evidence="4">
    <location>
        <begin position="85"/>
        <end position="96"/>
    </location>
</feature>
<accession>A0A059A7Q9</accession>
<evidence type="ECO:0000256" key="1">
    <source>
        <dbReference type="ARBA" id="ARBA00004123"/>
    </source>
</evidence>
<dbReference type="PANTHER" id="PTHR33669">
    <property type="entry name" value="PROTEIN NEGATIVE REGULATOR OF RESISTANCE"/>
    <property type="match status" value="1"/>
</dbReference>
<comment type="similarity">
    <text evidence="2">Belongs to the NPR1-interactor family.</text>
</comment>
<dbReference type="Gramene" id="KCW50137">
    <property type="protein sequence ID" value="KCW50137"/>
    <property type="gene ID" value="EUGRSUZ_K03567"/>
</dbReference>
<dbReference type="Pfam" id="PF15699">
    <property type="entry name" value="NPR1_interact"/>
    <property type="match status" value="1"/>
</dbReference>
<sequence length="157" mass="16964">MAETETADRPMEIRGSKKRKATVPRDREREERFVVGGGGGGGGFGGGDDDEAKKIEEFFALVRNFREARDRLACSRLAPAGGETGRSDADRREGMKQMKGSVSAWDLRFRREDFMEGAVPMEKATATETLAFGSSGSAREGAANNGEEAGLNLKLSL</sequence>
<evidence type="ECO:0000256" key="4">
    <source>
        <dbReference type="SAM" id="MobiDB-lite"/>
    </source>
</evidence>
<feature type="region of interest" description="Disordered" evidence="4">
    <location>
        <begin position="132"/>
        <end position="157"/>
    </location>
</feature>
<comment type="subcellular location">
    <subcellularLocation>
        <location evidence="1">Nucleus</location>
    </subcellularLocation>
</comment>
<dbReference type="GO" id="GO:0010112">
    <property type="term" value="P:regulation of systemic acquired resistance"/>
    <property type="evidence" value="ECO:0007669"/>
    <property type="project" value="InterPro"/>
</dbReference>
<dbReference type="GO" id="GO:0005634">
    <property type="term" value="C:nucleus"/>
    <property type="evidence" value="ECO:0007669"/>
    <property type="project" value="UniProtKB-SubCell"/>
</dbReference>
<gene>
    <name evidence="5" type="ORF">EUGRSUZ_K03567</name>
</gene>
<evidence type="ECO:0000256" key="2">
    <source>
        <dbReference type="ARBA" id="ARBA00009937"/>
    </source>
</evidence>
<feature type="compositionally biased region" description="Basic and acidic residues" evidence="4">
    <location>
        <begin position="1"/>
        <end position="15"/>
    </location>
</feature>
<protein>
    <submittedName>
        <fullName evidence="5">Uncharacterized protein</fullName>
    </submittedName>
</protein>
<name>A0A059A7Q9_EUCGR</name>
<dbReference type="InterPro" id="IPR031425">
    <property type="entry name" value="NPR1/NH1-interacting"/>
</dbReference>
<reference evidence="5" key="1">
    <citation type="submission" date="2013-07" db="EMBL/GenBank/DDBJ databases">
        <title>The genome of Eucalyptus grandis.</title>
        <authorList>
            <person name="Schmutz J."/>
            <person name="Hayes R."/>
            <person name="Myburg A."/>
            <person name="Tuskan G."/>
            <person name="Grattapaglia D."/>
            <person name="Rokhsar D.S."/>
        </authorList>
    </citation>
    <scope>NUCLEOTIDE SEQUENCE</scope>
    <source>
        <tissue evidence="5">Leaf extractions</tissue>
    </source>
</reference>
<evidence type="ECO:0000313" key="5">
    <source>
        <dbReference type="EMBL" id="KCW50137.1"/>
    </source>
</evidence>
<feature type="region of interest" description="Disordered" evidence="4">
    <location>
        <begin position="1"/>
        <end position="49"/>
    </location>
</feature>
<dbReference type="EMBL" id="KK198763">
    <property type="protein sequence ID" value="KCW50137.1"/>
    <property type="molecule type" value="Genomic_DNA"/>
</dbReference>
<dbReference type="AlphaFoldDB" id="A0A059A7Q9"/>
<dbReference type="InParanoid" id="A0A059A7Q9"/>
<keyword evidence="3" id="KW-0539">Nucleus</keyword>